<dbReference type="EMBL" id="LUEZ02000120">
    <property type="protein sequence ID" value="RDB17003.1"/>
    <property type="molecule type" value="Genomic_DNA"/>
</dbReference>
<keyword evidence="6" id="KW-1185">Reference proteome</keyword>
<dbReference type="AlphaFoldDB" id="A0A369JBB6"/>
<protein>
    <recommendedName>
        <fullName evidence="3">Dipeptidyl-peptidase V</fullName>
    </recommendedName>
</protein>
<evidence type="ECO:0000256" key="3">
    <source>
        <dbReference type="ARBA" id="ARBA00032829"/>
    </source>
</evidence>
<dbReference type="InterPro" id="IPR001375">
    <property type="entry name" value="Peptidase_S9_cat"/>
</dbReference>
<dbReference type="Pfam" id="PF00326">
    <property type="entry name" value="Peptidase_S9"/>
    <property type="match status" value="1"/>
</dbReference>
<comment type="caution">
    <text evidence="5">The sequence shown here is derived from an EMBL/GenBank/DDBJ whole genome shotgun (WGS) entry which is preliminary data.</text>
</comment>
<dbReference type="PANTHER" id="PTHR42776">
    <property type="entry name" value="SERINE PEPTIDASE S9 FAMILY MEMBER"/>
    <property type="match status" value="1"/>
</dbReference>
<evidence type="ECO:0000259" key="4">
    <source>
        <dbReference type="Pfam" id="PF00326"/>
    </source>
</evidence>
<dbReference type="SUPFAM" id="SSF53474">
    <property type="entry name" value="alpha/beta-Hydrolases"/>
    <property type="match status" value="1"/>
</dbReference>
<organism evidence="5 6">
    <name type="scientific">Hypsizygus marmoreus</name>
    <name type="common">White beech mushroom</name>
    <name type="synonym">Agaricus marmoreus</name>
    <dbReference type="NCBI Taxonomy" id="39966"/>
    <lineage>
        <taxon>Eukaryota</taxon>
        <taxon>Fungi</taxon>
        <taxon>Dikarya</taxon>
        <taxon>Basidiomycota</taxon>
        <taxon>Agaricomycotina</taxon>
        <taxon>Agaricomycetes</taxon>
        <taxon>Agaricomycetidae</taxon>
        <taxon>Agaricales</taxon>
        <taxon>Tricholomatineae</taxon>
        <taxon>Lyophyllaceae</taxon>
        <taxon>Hypsizygus</taxon>
    </lineage>
</organism>
<proteinExistence type="inferred from homology"/>
<evidence type="ECO:0000256" key="2">
    <source>
        <dbReference type="ARBA" id="ARBA00022801"/>
    </source>
</evidence>
<reference evidence="5" key="1">
    <citation type="submission" date="2018-04" db="EMBL/GenBank/DDBJ databases">
        <title>Whole genome sequencing of Hypsizygus marmoreus.</title>
        <authorList>
            <person name="Choi I.-G."/>
            <person name="Min B."/>
            <person name="Kim J.-G."/>
            <person name="Kim S."/>
            <person name="Oh Y.-L."/>
            <person name="Kong W.-S."/>
            <person name="Park H."/>
            <person name="Jeong J."/>
            <person name="Song E.-S."/>
        </authorList>
    </citation>
    <scope>NUCLEOTIDE SEQUENCE [LARGE SCALE GENOMIC DNA]</scope>
    <source>
        <strain evidence="5">51987-8</strain>
    </source>
</reference>
<dbReference type="Proteomes" id="UP000076154">
    <property type="component" value="Unassembled WGS sequence"/>
</dbReference>
<gene>
    <name evidence="5" type="primary">yuxL_1</name>
    <name evidence="5" type="ORF">Hypma_002063</name>
</gene>
<dbReference type="OrthoDB" id="43744at2759"/>
<sequence length="218" mass="24049">MLELVFEYWWWRPFLASHGYLVLSPNYHGSLGRGDAFAKASDGGRGTSDWSDVETMIDEGISQGIVDPDRIGIAGYSNGGFLAAWGCTRPDNRFKVGIIGAGISDWGFLAASSDMPDMEAHLGGGAPWKQGKPTYLDGSPIKDVNNAKAPLLILHGKEDARVPLTQAIAFLRGIERESDAQIKPKLVIYPREGHMFKERAHAEDVLRRLVEHLDIYLK</sequence>
<dbReference type="InParanoid" id="A0A369JBB6"/>
<dbReference type="GO" id="GO:0006508">
    <property type="term" value="P:proteolysis"/>
    <property type="evidence" value="ECO:0007669"/>
    <property type="project" value="InterPro"/>
</dbReference>
<feature type="domain" description="Peptidase S9 prolyl oligopeptidase catalytic" evidence="4">
    <location>
        <begin position="13"/>
        <end position="217"/>
    </location>
</feature>
<dbReference type="PANTHER" id="PTHR42776:SF27">
    <property type="entry name" value="DIPEPTIDYL PEPTIDASE FAMILY MEMBER 6"/>
    <property type="match status" value="1"/>
</dbReference>
<dbReference type="GO" id="GO:0004252">
    <property type="term" value="F:serine-type endopeptidase activity"/>
    <property type="evidence" value="ECO:0007669"/>
    <property type="project" value="TreeGrafter"/>
</dbReference>
<comment type="similarity">
    <text evidence="1">Belongs to the peptidase S9C family.</text>
</comment>
<dbReference type="InterPro" id="IPR029058">
    <property type="entry name" value="AB_hydrolase_fold"/>
</dbReference>
<dbReference type="Gene3D" id="3.40.50.1820">
    <property type="entry name" value="alpha/beta hydrolase"/>
    <property type="match status" value="1"/>
</dbReference>
<keyword evidence="2" id="KW-0378">Hydrolase</keyword>
<evidence type="ECO:0000256" key="1">
    <source>
        <dbReference type="ARBA" id="ARBA00010040"/>
    </source>
</evidence>
<accession>A0A369JBB6</accession>
<dbReference type="STRING" id="39966.A0A369JBB6"/>
<name>A0A369JBB6_HYPMA</name>
<evidence type="ECO:0000313" key="5">
    <source>
        <dbReference type="EMBL" id="RDB17003.1"/>
    </source>
</evidence>
<evidence type="ECO:0000313" key="6">
    <source>
        <dbReference type="Proteomes" id="UP000076154"/>
    </source>
</evidence>